<dbReference type="EMBL" id="JBHUFD010000003">
    <property type="protein sequence ID" value="MFD1872689.1"/>
    <property type="molecule type" value="Genomic_DNA"/>
</dbReference>
<sequence>MIYKALSFLTNELNDYFNTVYQPLEPKAVLSAHVNADGSAATDLLNKVSLTLINLEPEATMRNLPAERGSSSSELRLNPPLRLSLRVLVAANFSEYQDALRFLSSTLAFFQGHSVFTPQNAPRLDKDIERLVVELETTSYQEWSYLWGMLGTKYMPGAVYKLKLISIQDGVGQPSARPILIPGLTTTSTRP</sequence>
<organism evidence="2 3">
    <name type="scientific">Hymenobacter bucti</name>
    <dbReference type="NCBI Taxonomy" id="1844114"/>
    <lineage>
        <taxon>Bacteria</taxon>
        <taxon>Pseudomonadati</taxon>
        <taxon>Bacteroidota</taxon>
        <taxon>Cytophagia</taxon>
        <taxon>Cytophagales</taxon>
        <taxon>Hymenobacteraceae</taxon>
        <taxon>Hymenobacter</taxon>
    </lineage>
</organism>
<evidence type="ECO:0000313" key="2">
    <source>
        <dbReference type="EMBL" id="MFD1872689.1"/>
    </source>
</evidence>
<reference evidence="3" key="1">
    <citation type="journal article" date="2019" name="Int. J. Syst. Evol. Microbiol.">
        <title>The Global Catalogue of Microorganisms (GCM) 10K type strain sequencing project: providing services to taxonomists for standard genome sequencing and annotation.</title>
        <authorList>
            <consortium name="The Broad Institute Genomics Platform"/>
            <consortium name="The Broad Institute Genome Sequencing Center for Infectious Disease"/>
            <person name="Wu L."/>
            <person name="Ma J."/>
        </authorList>
    </citation>
    <scope>NUCLEOTIDE SEQUENCE [LARGE SCALE GENOMIC DNA]</scope>
    <source>
        <strain evidence="3">CGMCC 1.15795</strain>
    </source>
</reference>
<proteinExistence type="predicted"/>
<keyword evidence="3" id="KW-1185">Reference proteome</keyword>
<gene>
    <name evidence="2" type="ORF">ACFSDX_09620</name>
</gene>
<feature type="domain" description="Pvc16 N-terminal" evidence="1">
    <location>
        <begin position="8"/>
        <end position="179"/>
    </location>
</feature>
<name>A0ABW4QT61_9BACT</name>
<comment type="caution">
    <text evidence="2">The sequence shown here is derived from an EMBL/GenBank/DDBJ whole genome shotgun (WGS) entry which is preliminary data.</text>
</comment>
<evidence type="ECO:0000313" key="3">
    <source>
        <dbReference type="Proteomes" id="UP001597197"/>
    </source>
</evidence>
<dbReference type="Pfam" id="PF14065">
    <property type="entry name" value="Pvc16_N"/>
    <property type="match status" value="1"/>
</dbReference>
<dbReference type="Proteomes" id="UP001597197">
    <property type="component" value="Unassembled WGS sequence"/>
</dbReference>
<evidence type="ECO:0000259" key="1">
    <source>
        <dbReference type="Pfam" id="PF14065"/>
    </source>
</evidence>
<dbReference type="RefSeq" id="WP_382313138.1">
    <property type="nucleotide sequence ID" value="NZ_JBHUFD010000003.1"/>
</dbReference>
<dbReference type="InterPro" id="IPR025351">
    <property type="entry name" value="Pvc16_N"/>
</dbReference>
<protein>
    <submittedName>
        <fullName evidence="2">DUF4255 domain-containing protein</fullName>
    </submittedName>
</protein>
<accession>A0ABW4QT61</accession>